<keyword evidence="4 8" id="KW-0547">Nucleotide-binding</keyword>
<feature type="binding site" evidence="8">
    <location>
        <position position="286"/>
    </location>
    <ligand>
        <name>N(1)-(5-phospho-beta-D-ribosyl)glycinamide</name>
        <dbReference type="ChEBI" id="CHEBI:143788"/>
    </ligand>
</feature>
<dbReference type="Gene3D" id="3.30.470.20">
    <property type="entry name" value="ATP-grasp fold, B domain"/>
    <property type="match status" value="1"/>
</dbReference>
<dbReference type="UniPathway" id="UPA00074">
    <property type="reaction ID" value="UER00127"/>
</dbReference>
<dbReference type="InterPro" id="IPR011054">
    <property type="entry name" value="Rudment_hybrid_motif"/>
</dbReference>
<comment type="similarity">
    <text evidence="8">Belongs to the PurK/PurT family.</text>
</comment>
<sequence length="393" mass="42512">MTRIGTPLSPTATRVLLCGCGELGKEVVIELQRLGVEVIAVDRYANAPATQVAHRSHVVNMLDGVALRAVIEAEKPHYIVPEIEAIATATLVELENEGFNVVPTARATQLTMNREGIRRLAAEELELPTSPYHFADTYEDFAKGVADVGYPCVVKPVMSSSGKGQSLLRSDADLQKAWDYAQEGGRAGKGRVIVEGFIDFEYEITLLTVRHVGGTTFLEPVGHRQEKGDYQESWQPQAMSPKALAESQRVAKAVTDALGGRGLFGVELFVKGDQVWFSEVSPRPHDTGLVTLISQDLSQFALHARAILGLPIPVVRQFGPSASAVILPEGQSQQTSFANLGAALSEPDTAIRLFGKPEINGTRRMGVCLARDESVELARAKATRASQAVKVEF</sequence>
<comment type="subunit">
    <text evidence="1 8">Homodimer.</text>
</comment>
<evidence type="ECO:0000256" key="1">
    <source>
        <dbReference type="ARBA" id="ARBA00011738"/>
    </source>
</evidence>
<reference evidence="10 11" key="1">
    <citation type="submission" date="2018-08" db="EMBL/GenBank/DDBJ databases">
        <title>Draft genome sequence of the cyanotroph, Pseudomonas monteilii BCN3.</title>
        <authorList>
            <person name="Jones L.B."/>
            <person name="Kunz D.A."/>
        </authorList>
    </citation>
    <scope>NUCLEOTIDE SEQUENCE [LARGE SCALE GENOMIC DNA]</scope>
    <source>
        <strain evidence="10 11">BCN3</strain>
    </source>
</reference>
<dbReference type="GO" id="GO:0004644">
    <property type="term" value="F:phosphoribosylglycinamide formyltransferase activity"/>
    <property type="evidence" value="ECO:0007669"/>
    <property type="project" value="UniProtKB-UniRule"/>
</dbReference>
<dbReference type="FunFam" id="3.30.1490.20:FF:000013">
    <property type="entry name" value="Formate-dependent phosphoribosylglycinamide formyltransferase"/>
    <property type="match status" value="1"/>
</dbReference>
<feature type="domain" description="ATP-grasp" evidence="9">
    <location>
        <begin position="119"/>
        <end position="308"/>
    </location>
</feature>
<dbReference type="Gene3D" id="3.40.50.20">
    <property type="match status" value="1"/>
</dbReference>
<evidence type="ECO:0000256" key="6">
    <source>
        <dbReference type="ARBA" id="ARBA00022840"/>
    </source>
</evidence>
<dbReference type="PANTHER" id="PTHR43055:SF1">
    <property type="entry name" value="FORMATE-DEPENDENT PHOSPHORIBOSYLGLYCINAMIDE FORMYLTRANSFERASE"/>
    <property type="match status" value="1"/>
</dbReference>
<keyword evidence="2 8" id="KW-0436">Ligase</keyword>
<dbReference type="InterPro" id="IPR005862">
    <property type="entry name" value="PurT"/>
</dbReference>
<feature type="binding site" evidence="8">
    <location>
        <begin position="22"/>
        <end position="23"/>
    </location>
    <ligand>
        <name>N(1)-(5-phospho-beta-D-ribosyl)glycinamide</name>
        <dbReference type="ChEBI" id="CHEBI:143788"/>
    </ligand>
</feature>
<comment type="pathway">
    <text evidence="8">Purine metabolism; IMP biosynthesis via de novo pathway; N(2)-formyl-N(1)-(5-phospho-D-ribosyl)glycinamide from N(1)-(5-phospho-D-ribosyl)glycinamide (formate route): step 1/1.</text>
</comment>
<dbReference type="NCBIfam" id="TIGR01142">
    <property type="entry name" value="purT"/>
    <property type="match status" value="1"/>
</dbReference>
<dbReference type="InterPro" id="IPR011761">
    <property type="entry name" value="ATP-grasp"/>
</dbReference>
<dbReference type="FunFam" id="3.40.50.20:FF:000007">
    <property type="entry name" value="Formate-dependent phosphoribosylglycinamide formyltransferase"/>
    <property type="match status" value="1"/>
</dbReference>
<evidence type="ECO:0000256" key="3">
    <source>
        <dbReference type="ARBA" id="ARBA00022723"/>
    </source>
</evidence>
<dbReference type="PANTHER" id="PTHR43055">
    <property type="entry name" value="FORMATE-DEPENDENT PHOSPHORIBOSYLGLYCINAMIDE FORMYLTRANSFERASE"/>
    <property type="match status" value="1"/>
</dbReference>
<dbReference type="GO" id="GO:0005524">
    <property type="term" value="F:ATP binding"/>
    <property type="evidence" value="ECO:0007669"/>
    <property type="project" value="UniProtKB-UniRule"/>
</dbReference>
<dbReference type="Proteomes" id="UP000265875">
    <property type="component" value="Unassembled WGS sequence"/>
</dbReference>
<dbReference type="SUPFAM" id="SSF51246">
    <property type="entry name" value="Rudiment single hybrid motif"/>
    <property type="match status" value="1"/>
</dbReference>
<dbReference type="AlphaFoldDB" id="A0A399M124"/>
<dbReference type="GO" id="GO:0043815">
    <property type="term" value="F:phosphoribosylglycinamide formyltransferase 2 activity"/>
    <property type="evidence" value="ECO:0007669"/>
    <property type="project" value="UniProtKB-UniRule"/>
</dbReference>
<dbReference type="InterPro" id="IPR013815">
    <property type="entry name" value="ATP_grasp_subdomain_1"/>
</dbReference>
<feature type="binding site" evidence="8">
    <location>
        <begin position="195"/>
        <end position="198"/>
    </location>
    <ligand>
        <name>ATP</name>
        <dbReference type="ChEBI" id="CHEBI:30616"/>
    </ligand>
</feature>
<proteinExistence type="inferred from homology"/>
<evidence type="ECO:0000256" key="8">
    <source>
        <dbReference type="HAMAP-Rule" id="MF_01643"/>
    </source>
</evidence>
<dbReference type="Pfam" id="PF21244">
    <property type="entry name" value="PurT_C"/>
    <property type="match status" value="1"/>
</dbReference>
<evidence type="ECO:0000256" key="5">
    <source>
        <dbReference type="ARBA" id="ARBA00022755"/>
    </source>
</evidence>
<evidence type="ECO:0000259" key="9">
    <source>
        <dbReference type="PROSITE" id="PS50975"/>
    </source>
</evidence>
<dbReference type="RefSeq" id="WP_119371148.1">
    <property type="nucleotide sequence ID" value="NZ_QWLL01000050.1"/>
</dbReference>
<feature type="binding site" evidence="8">
    <location>
        <position position="356"/>
    </location>
    <ligand>
        <name>N(1)-(5-phospho-beta-D-ribosyl)glycinamide</name>
        <dbReference type="ChEBI" id="CHEBI:143788"/>
    </ligand>
</feature>
<dbReference type="InterPro" id="IPR054350">
    <property type="entry name" value="PurT/PurK_preATP-grasp"/>
</dbReference>
<dbReference type="SUPFAM" id="SSF52440">
    <property type="entry name" value="PreATP-grasp domain"/>
    <property type="match status" value="1"/>
</dbReference>
<feature type="binding site" evidence="8">
    <location>
        <begin position="363"/>
        <end position="364"/>
    </location>
    <ligand>
        <name>N(1)-(5-phospho-beta-D-ribosyl)glycinamide</name>
        <dbReference type="ChEBI" id="CHEBI:143788"/>
    </ligand>
</feature>
<organism evidence="10 11">
    <name type="scientific">Pseudomonas monteilii</name>
    <dbReference type="NCBI Taxonomy" id="76759"/>
    <lineage>
        <taxon>Bacteria</taxon>
        <taxon>Pseudomonadati</taxon>
        <taxon>Pseudomonadota</taxon>
        <taxon>Gammaproteobacteria</taxon>
        <taxon>Pseudomonadales</taxon>
        <taxon>Pseudomonadaceae</taxon>
        <taxon>Pseudomonas</taxon>
    </lineage>
</organism>
<dbReference type="GO" id="GO:0005829">
    <property type="term" value="C:cytosol"/>
    <property type="evidence" value="ECO:0007669"/>
    <property type="project" value="TreeGrafter"/>
</dbReference>
<dbReference type="InterPro" id="IPR016185">
    <property type="entry name" value="PreATP-grasp_dom_sf"/>
</dbReference>
<evidence type="ECO:0000256" key="7">
    <source>
        <dbReference type="ARBA" id="ARBA00022842"/>
    </source>
</evidence>
<keyword evidence="6 8" id="KW-0067">ATP-binding</keyword>
<dbReference type="InterPro" id="IPR003135">
    <property type="entry name" value="ATP-grasp_carboxylate-amine"/>
</dbReference>
<protein>
    <recommendedName>
        <fullName evidence="8">Formate-dependent phosphoribosylglycinamide formyltransferase</fullName>
        <ecNumber evidence="8">6.3.1.21</ecNumber>
    </recommendedName>
    <alternativeName>
        <fullName evidence="8">5'-phosphoribosylglycinamide transformylase 2</fullName>
    </alternativeName>
    <alternativeName>
        <fullName evidence="8">Formate-dependent GAR transformylase</fullName>
    </alternativeName>
    <alternativeName>
        <fullName evidence="8">GAR transformylase 2</fullName>
        <shortName evidence="8">GART 2</shortName>
    </alternativeName>
    <alternativeName>
        <fullName evidence="8">Non-folate glycinamide ribonucleotide transformylase</fullName>
    </alternativeName>
    <alternativeName>
        <fullName evidence="8">Phosphoribosylglycinamide formyltransferase 2</fullName>
    </alternativeName>
</protein>
<feature type="binding site" evidence="8">
    <location>
        <position position="155"/>
    </location>
    <ligand>
        <name>ATP</name>
        <dbReference type="ChEBI" id="CHEBI:30616"/>
    </ligand>
</feature>
<dbReference type="GO" id="GO:0006189">
    <property type="term" value="P:'de novo' IMP biosynthetic process"/>
    <property type="evidence" value="ECO:0007669"/>
    <property type="project" value="UniProtKB-UniRule"/>
</dbReference>
<dbReference type="PROSITE" id="PS50975">
    <property type="entry name" value="ATP_GRASP"/>
    <property type="match status" value="1"/>
</dbReference>
<dbReference type="InterPro" id="IPR048740">
    <property type="entry name" value="PurT_C"/>
</dbReference>
<feature type="binding site" evidence="8">
    <location>
        <position position="267"/>
    </location>
    <ligand>
        <name>Mg(2+)</name>
        <dbReference type="ChEBI" id="CHEBI:18420"/>
    </ligand>
</feature>
<feature type="binding site" evidence="8">
    <location>
        <position position="114"/>
    </location>
    <ligand>
        <name>ATP</name>
        <dbReference type="ChEBI" id="CHEBI:30616"/>
    </ligand>
</feature>
<dbReference type="GO" id="GO:0000287">
    <property type="term" value="F:magnesium ion binding"/>
    <property type="evidence" value="ECO:0007669"/>
    <property type="project" value="UniProtKB-UniRule"/>
</dbReference>
<feature type="binding site" evidence="8">
    <location>
        <position position="203"/>
    </location>
    <ligand>
        <name>ATP</name>
        <dbReference type="ChEBI" id="CHEBI:30616"/>
    </ligand>
</feature>
<evidence type="ECO:0000313" key="10">
    <source>
        <dbReference type="EMBL" id="RII75473.1"/>
    </source>
</evidence>
<feature type="binding site" evidence="8">
    <location>
        <position position="82"/>
    </location>
    <ligand>
        <name>N(1)-(5-phospho-beta-D-ribosyl)glycinamide</name>
        <dbReference type="ChEBI" id="CHEBI:143788"/>
    </ligand>
</feature>
<dbReference type="EC" id="6.3.1.21" evidence="8"/>
<evidence type="ECO:0000256" key="4">
    <source>
        <dbReference type="ARBA" id="ARBA00022741"/>
    </source>
</evidence>
<name>A0A399M124_9PSED</name>
<dbReference type="Gene3D" id="3.30.1490.20">
    <property type="entry name" value="ATP-grasp fold, A domain"/>
    <property type="match status" value="1"/>
</dbReference>
<feature type="binding site" evidence="8">
    <location>
        <begin position="160"/>
        <end position="165"/>
    </location>
    <ligand>
        <name>ATP</name>
        <dbReference type="ChEBI" id="CHEBI:30616"/>
    </ligand>
</feature>
<evidence type="ECO:0000256" key="2">
    <source>
        <dbReference type="ARBA" id="ARBA00022598"/>
    </source>
</evidence>
<comment type="caution">
    <text evidence="10">The sequence shown here is derived from an EMBL/GenBank/DDBJ whole genome shotgun (WGS) entry which is preliminary data.</text>
</comment>
<dbReference type="Pfam" id="PF02222">
    <property type="entry name" value="ATP-grasp"/>
    <property type="match status" value="1"/>
</dbReference>
<dbReference type="Pfam" id="PF22660">
    <property type="entry name" value="RS_preATP-grasp-like"/>
    <property type="match status" value="1"/>
</dbReference>
<keyword evidence="10" id="KW-0808">Transferase</keyword>
<comment type="function">
    <text evidence="8">Involved in the de novo purine biosynthesis. Catalyzes the transfer of formate to 5-phospho-ribosyl-glycinamide (GAR), producing 5-phospho-ribosyl-N-formylglycinamide (FGAR). Formate is provided by PurU via hydrolysis of 10-formyl-tetrahydrofolate.</text>
</comment>
<comment type="catalytic activity">
    <reaction evidence="8">
        <text>N(1)-(5-phospho-beta-D-ribosyl)glycinamide + formate + ATP = N(2)-formyl-N(1)-(5-phospho-beta-D-ribosyl)glycinamide + ADP + phosphate + H(+)</text>
        <dbReference type="Rhea" id="RHEA:24829"/>
        <dbReference type="ChEBI" id="CHEBI:15378"/>
        <dbReference type="ChEBI" id="CHEBI:15740"/>
        <dbReference type="ChEBI" id="CHEBI:30616"/>
        <dbReference type="ChEBI" id="CHEBI:43474"/>
        <dbReference type="ChEBI" id="CHEBI:143788"/>
        <dbReference type="ChEBI" id="CHEBI:147286"/>
        <dbReference type="ChEBI" id="CHEBI:456216"/>
        <dbReference type="EC" id="6.3.1.21"/>
    </reaction>
</comment>
<feature type="binding site" evidence="8">
    <location>
        <position position="279"/>
    </location>
    <ligand>
        <name>Mg(2+)</name>
        <dbReference type="ChEBI" id="CHEBI:18420"/>
    </ligand>
</feature>
<accession>A0A399M124</accession>
<evidence type="ECO:0000313" key="11">
    <source>
        <dbReference type="Proteomes" id="UP000265875"/>
    </source>
</evidence>
<keyword evidence="7 8" id="KW-0460">Magnesium</keyword>
<keyword evidence="3 8" id="KW-0479">Metal-binding</keyword>
<dbReference type="EMBL" id="QWLL01000050">
    <property type="protein sequence ID" value="RII75473.1"/>
    <property type="molecule type" value="Genomic_DNA"/>
</dbReference>
<gene>
    <name evidence="8" type="primary">purT</name>
    <name evidence="10" type="ORF">D0894_20835</name>
</gene>
<dbReference type="SUPFAM" id="SSF56059">
    <property type="entry name" value="Glutathione synthetase ATP-binding domain-like"/>
    <property type="match status" value="1"/>
</dbReference>
<dbReference type="FunFam" id="3.30.470.20:FF:000027">
    <property type="entry name" value="Formate-dependent phosphoribosylglycinamide formyltransferase"/>
    <property type="match status" value="1"/>
</dbReference>
<keyword evidence="5 8" id="KW-0658">Purine biosynthesis</keyword>
<dbReference type="HAMAP" id="MF_01643">
    <property type="entry name" value="PurT"/>
    <property type="match status" value="1"/>
</dbReference>
<dbReference type="NCBIfam" id="NF006766">
    <property type="entry name" value="PRK09288.1"/>
    <property type="match status" value="1"/>
</dbReference>